<dbReference type="EMBL" id="CAJOBR010000322">
    <property type="protein sequence ID" value="CAF4496025.1"/>
    <property type="molecule type" value="Genomic_DNA"/>
</dbReference>
<keyword evidence="13" id="KW-1185">Reference proteome</keyword>
<proteinExistence type="predicted"/>
<dbReference type="Proteomes" id="UP000663851">
    <property type="component" value="Unassembled WGS sequence"/>
</dbReference>
<evidence type="ECO:0000313" key="10">
    <source>
        <dbReference type="EMBL" id="CAF4496025.1"/>
    </source>
</evidence>
<dbReference type="EMBL" id="CAJOBS010003873">
    <property type="protein sequence ID" value="CAF4868181.1"/>
    <property type="molecule type" value="Genomic_DNA"/>
</dbReference>
<feature type="compositionally biased region" description="Basic residues" evidence="1">
    <location>
        <begin position="28"/>
        <end position="40"/>
    </location>
</feature>
<evidence type="ECO:0000313" key="13">
    <source>
        <dbReference type="Proteomes" id="UP000663873"/>
    </source>
</evidence>
<evidence type="ECO:0000313" key="2">
    <source>
        <dbReference type="EMBL" id="CAF3131347.1"/>
    </source>
</evidence>
<gene>
    <name evidence="4" type="ORF">FME351_LOCUS16705</name>
    <name evidence="3" type="ORF">GRG538_LOCUS3897</name>
    <name evidence="8" type="ORF">HFQ381_LOCUS14187</name>
    <name evidence="5" type="ORF">KIK155_LOCUS20944</name>
    <name evidence="6" type="ORF">LUA448_LOCUS32278</name>
    <name evidence="10" type="ORF">QYT958_LOCUS4278</name>
    <name evidence="2" type="ORF">TIS948_LOCUS8566</name>
    <name evidence="11" type="ORF">TOA249_LOCUS28270</name>
    <name evidence="9" type="ORF">TSG867_LOCUS18480</name>
    <name evidence="7" type="ORF">UJA718_LOCUS7632</name>
</gene>
<dbReference type="EMBL" id="CAJOBP010000776">
    <property type="protein sequence ID" value="CAF4219299.1"/>
    <property type="molecule type" value="Genomic_DNA"/>
</dbReference>
<evidence type="ECO:0000313" key="9">
    <source>
        <dbReference type="EMBL" id="CAF4468987.1"/>
    </source>
</evidence>
<dbReference type="EMBL" id="CAJOBQ010001234">
    <property type="protein sequence ID" value="CAF4468987.1"/>
    <property type="molecule type" value="Genomic_DNA"/>
</dbReference>
<dbReference type="Proteomes" id="UP000663825">
    <property type="component" value="Unassembled WGS sequence"/>
</dbReference>
<dbReference type="EMBL" id="CAJNYV010003700">
    <property type="protein sequence ID" value="CAF3601244.1"/>
    <property type="molecule type" value="Genomic_DNA"/>
</dbReference>
<dbReference type="EMBL" id="CAJNYU010002050">
    <property type="protein sequence ID" value="CAF3499761.1"/>
    <property type="molecule type" value="Genomic_DNA"/>
</dbReference>
<name>A0A817UBT5_9BILA</name>
<dbReference type="AlphaFoldDB" id="A0A817UBT5"/>
<accession>A0A817UBT5</accession>
<dbReference type="EMBL" id="CAJNYD010004814">
    <property type="protein sequence ID" value="CAF3637880.1"/>
    <property type="molecule type" value="Genomic_DNA"/>
</dbReference>
<dbReference type="OrthoDB" id="10318966at2759"/>
<evidence type="ECO:0000313" key="5">
    <source>
        <dbReference type="EMBL" id="CAF3601244.1"/>
    </source>
</evidence>
<organism evidence="3 12">
    <name type="scientific">Rotaria socialis</name>
    <dbReference type="NCBI Taxonomy" id="392032"/>
    <lineage>
        <taxon>Eukaryota</taxon>
        <taxon>Metazoa</taxon>
        <taxon>Spiralia</taxon>
        <taxon>Gnathifera</taxon>
        <taxon>Rotifera</taxon>
        <taxon>Eurotatoria</taxon>
        <taxon>Bdelloidea</taxon>
        <taxon>Philodinida</taxon>
        <taxon>Philodinidae</taxon>
        <taxon>Rotaria</taxon>
    </lineage>
</organism>
<evidence type="ECO:0000313" key="3">
    <source>
        <dbReference type="EMBL" id="CAF3333541.1"/>
    </source>
</evidence>
<evidence type="ECO:0000313" key="7">
    <source>
        <dbReference type="EMBL" id="CAF4219299.1"/>
    </source>
</evidence>
<comment type="caution">
    <text evidence="3">The sequence shown here is derived from an EMBL/GenBank/DDBJ whole genome shotgun (WGS) entry which is preliminary data.</text>
</comment>
<dbReference type="Proteomes" id="UP000663862">
    <property type="component" value="Unassembled WGS sequence"/>
</dbReference>
<feature type="region of interest" description="Disordered" evidence="1">
    <location>
        <begin position="1"/>
        <end position="61"/>
    </location>
</feature>
<dbReference type="Proteomes" id="UP000663838">
    <property type="component" value="Unassembled WGS sequence"/>
</dbReference>
<dbReference type="Proteomes" id="UP000663833">
    <property type="component" value="Unassembled WGS sequence"/>
</dbReference>
<dbReference type="EMBL" id="CAJNXB010001112">
    <property type="protein sequence ID" value="CAF3131347.1"/>
    <property type="molecule type" value="Genomic_DNA"/>
</dbReference>
<evidence type="ECO:0000313" key="8">
    <source>
        <dbReference type="EMBL" id="CAF4311269.1"/>
    </source>
</evidence>
<protein>
    <submittedName>
        <fullName evidence="3">Uncharacterized protein</fullName>
    </submittedName>
</protein>
<dbReference type="Proteomes" id="UP000663873">
    <property type="component" value="Unassembled WGS sequence"/>
</dbReference>
<sequence length="218" mass="24243">MGLGSSKPQSARQARNLSPGRRSGIPGGKRRRRSLLRRVRLAPTTQPIAPSQYHVSRRSSYGSRNFTPPMPVYMQSSRSYPFSFSQLYNSYPMYPLNNYSSYPYVSSRQPFMMPQYSPVMISPQVLVPPTSMMFPQVAAQLVPPYVSSPYPMGTSYVPQQPPQFRPIYNNIGVSVPTSTGMANPVQLNHSSFRGVPQNLFTDWTGGGQNSPGFLGPPI</sequence>
<dbReference type="EMBL" id="CAJOBO010000917">
    <property type="protein sequence ID" value="CAF4311269.1"/>
    <property type="molecule type" value="Genomic_DNA"/>
</dbReference>
<evidence type="ECO:0000313" key="12">
    <source>
        <dbReference type="Proteomes" id="UP000663872"/>
    </source>
</evidence>
<reference evidence="3" key="1">
    <citation type="submission" date="2021-02" db="EMBL/GenBank/DDBJ databases">
        <authorList>
            <person name="Nowell W R."/>
        </authorList>
    </citation>
    <scope>NUCLEOTIDE SEQUENCE</scope>
</reference>
<evidence type="ECO:0000313" key="4">
    <source>
        <dbReference type="EMBL" id="CAF3499761.1"/>
    </source>
</evidence>
<evidence type="ECO:0000313" key="6">
    <source>
        <dbReference type="EMBL" id="CAF3637880.1"/>
    </source>
</evidence>
<dbReference type="Proteomes" id="UP000663872">
    <property type="component" value="Unassembled WGS sequence"/>
</dbReference>
<evidence type="ECO:0000313" key="11">
    <source>
        <dbReference type="EMBL" id="CAF4868181.1"/>
    </source>
</evidence>
<evidence type="ECO:0000256" key="1">
    <source>
        <dbReference type="SAM" id="MobiDB-lite"/>
    </source>
</evidence>
<feature type="compositionally biased region" description="Polar residues" evidence="1">
    <location>
        <begin position="1"/>
        <end position="16"/>
    </location>
</feature>
<dbReference type="Proteomes" id="UP000663865">
    <property type="component" value="Unassembled WGS sequence"/>
</dbReference>
<dbReference type="Proteomes" id="UP000663869">
    <property type="component" value="Unassembled WGS sequence"/>
</dbReference>
<dbReference type="Proteomes" id="UP000663848">
    <property type="component" value="Unassembled WGS sequence"/>
</dbReference>
<dbReference type="EMBL" id="CAJNYT010000140">
    <property type="protein sequence ID" value="CAF3333541.1"/>
    <property type="molecule type" value="Genomic_DNA"/>
</dbReference>